<sequence length="52" mass="5613">MRLVCETAGRRGLRQRAAVAQQGLGVRDAGQPGVLPRRLPQAAAKQPVQMFT</sequence>
<name>A0A0G3BJ45_9BURK</name>
<dbReference type="EMBL" id="CP011371">
    <property type="protein sequence ID" value="AKJ28018.1"/>
    <property type="molecule type" value="Genomic_DNA"/>
</dbReference>
<gene>
    <name evidence="2" type="ORF">AAW51_1327</name>
</gene>
<dbReference type="STRING" id="413882.AAW51_1327"/>
<organism evidence="2 3">
    <name type="scientific">Caldimonas brevitalea</name>
    <dbReference type="NCBI Taxonomy" id="413882"/>
    <lineage>
        <taxon>Bacteria</taxon>
        <taxon>Pseudomonadati</taxon>
        <taxon>Pseudomonadota</taxon>
        <taxon>Betaproteobacteria</taxon>
        <taxon>Burkholderiales</taxon>
        <taxon>Sphaerotilaceae</taxon>
        <taxon>Caldimonas</taxon>
    </lineage>
</organism>
<evidence type="ECO:0000256" key="1">
    <source>
        <dbReference type="SAM" id="MobiDB-lite"/>
    </source>
</evidence>
<reference evidence="2 3" key="1">
    <citation type="submission" date="2015-05" db="EMBL/GenBank/DDBJ databases">
        <authorList>
            <person name="Tang B."/>
            <person name="Yu Y."/>
        </authorList>
    </citation>
    <scope>NUCLEOTIDE SEQUENCE [LARGE SCALE GENOMIC DNA]</scope>
    <source>
        <strain evidence="2 3">DSM 7029</strain>
    </source>
</reference>
<evidence type="ECO:0000313" key="2">
    <source>
        <dbReference type="EMBL" id="AKJ28018.1"/>
    </source>
</evidence>
<protein>
    <submittedName>
        <fullName evidence="2">Uncharacterized protein</fullName>
    </submittedName>
</protein>
<dbReference type="AlphaFoldDB" id="A0A0G3BJ45"/>
<dbReference type="Proteomes" id="UP000035352">
    <property type="component" value="Chromosome"/>
</dbReference>
<keyword evidence="3" id="KW-1185">Reference proteome</keyword>
<dbReference type="KEGG" id="pbh:AAW51_1327"/>
<evidence type="ECO:0000313" key="3">
    <source>
        <dbReference type="Proteomes" id="UP000035352"/>
    </source>
</evidence>
<feature type="region of interest" description="Disordered" evidence="1">
    <location>
        <begin position="27"/>
        <end position="52"/>
    </location>
</feature>
<accession>A0A0G3BJ45</accession>
<proteinExistence type="predicted"/>